<feature type="compositionally biased region" description="Low complexity" evidence="1">
    <location>
        <begin position="355"/>
        <end position="370"/>
    </location>
</feature>
<name>A0A2N5SAR1_9BASI</name>
<dbReference type="Proteomes" id="UP000235388">
    <property type="component" value="Unassembled WGS sequence"/>
</dbReference>
<feature type="compositionally biased region" description="Polar residues" evidence="1">
    <location>
        <begin position="37"/>
        <end position="60"/>
    </location>
</feature>
<feature type="region of interest" description="Disordered" evidence="1">
    <location>
        <begin position="1"/>
        <end position="88"/>
    </location>
</feature>
<organism evidence="2 5">
    <name type="scientific">Puccinia coronata f. sp. avenae</name>
    <dbReference type="NCBI Taxonomy" id="200324"/>
    <lineage>
        <taxon>Eukaryota</taxon>
        <taxon>Fungi</taxon>
        <taxon>Dikarya</taxon>
        <taxon>Basidiomycota</taxon>
        <taxon>Pucciniomycotina</taxon>
        <taxon>Pucciniomycetes</taxon>
        <taxon>Pucciniales</taxon>
        <taxon>Pucciniaceae</taxon>
        <taxon>Puccinia</taxon>
    </lineage>
</organism>
<evidence type="ECO:0000256" key="1">
    <source>
        <dbReference type="SAM" id="MobiDB-lite"/>
    </source>
</evidence>
<dbReference type="EMBL" id="PGCJ01001064">
    <property type="protein sequence ID" value="PLW10320.1"/>
    <property type="molecule type" value="Genomic_DNA"/>
</dbReference>
<evidence type="ECO:0000313" key="6">
    <source>
        <dbReference type="Proteomes" id="UP000235392"/>
    </source>
</evidence>
<evidence type="ECO:0000313" key="2">
    <source>
        <dbReference type="EMBL" id="PLW10320.1"/>
    </source>
</evidence>
<dbReference type="Proteomes" id="UP000235392">
    <property type="component" value="Unassembled WGS sequence"/>
</dbReference>
<reference evidence="5 6" key="1">
    <citation type="submission" date="2017-11" db="EMBL/GenBank/DDBJ databases">
        <title>De novo assembly and phasing of dikaryotic genomes from two isolates of Puccinia coronata f. sp. avenae, the causal agent of oat crown rust.</title>
        <authorList>
            <person name="Miller M.E."/>
            <person name="Zhang Y."/>
            <person name="Omidvar V."/>
            <person name="Sperschneider J."/>
            <person name="Schwessinger B."/>
            <person name="Raley C."/>
            <person name="Palmer J.M."/>
            <person name="Garnica D."/>
            <person name="Upadhyaya N."/>
            <person name="Rathjen J."/>
            <person name="Taylor J.M."/>
            <person name="Park R.F."/>
            <person name="Dodds P.N."/>
            <person name="Hirsch C.D."/>
            <person name="Kianian S.F."/>
            <person name="Figueroa M."/>
        </authorList>
    </citation>
    <scope>NUCLEOTIDE SEQUENCE [LARGE SCALE GENOMIC DNA]</scope>
    <source>
        <strain evidence="2">12NC29</strain>
        <strain evidence="3">12SD80</strain>
    </source>
</reference>
<proteinExistence type="predicted"/>
<dbReference type="AlphaFoldDB" id="A0A2N5SAR1"/>
<dbReference type="EMBL" id="PGCI01000520">
    <property type="protein sequence ID" value="PLW25647.1"/>
    <property type="molecule type" value="Genomic_DNA"/>
</dbReference>
<sequence>MNSPSSVDSPLKRFSQQEPANKAVHFSTPIVLRPQRLFQTTSPGTPLHTSTPNNDRTSIYPNAPLTTPITTTTTTTTNTNANANPSDSQRNWIQELVDQPNKPINQKPLTPFNHFSKTVNTLTTTTTPQQQNLTPSLKSQLGTPIFKSSPSSLPSTPAKPHHHHHQQQQQQQPRNQSSRIPISLNPLINSGLKLGQKRLIERIRINLISLIIVWMVTSTRIYNEIVLTLSARIPLLSVPLQILEWLLLVLLIGNVVEGYYKLKTQTPITHVDLPLTPQQIRGAVQTCKNGLSSSVGNNMSPFRRSTHSPLMGRTMKGGGVYSPSEAGGHEVLSQDPTVNPLSRSTAHLFKRSLRPSPTSSNSNSASAPAAHQPQIPDWHHPAIRSPAFSPAHHALNRSLRSVSNQASLQKLLDETLSSS</sequence>
<feature type="compositionally biased region" description="Polar residues" evidence="1">
    <location>
        <begin position="136"/>
        <end position="155"/>
    </location>
</feature>
<feature type="region of interest" description="Disordered" evidence="1">
    <location>
        <begin position="125"/>
        <end position="177"/>
    </location>
</feature>
<evidence type="ECO:0000313" key="5">
    <source>
        <dbReference type="Proteomes" id="UP000235388"/>
    </source>
</evidence>
<dbReference type="OrthoDB" id="2507627at2759"/>
<comment type="caution">
    <text evidence="2">The sequence shown here is derived from an EMBL/GenBank/DDBJ whole genome shotgun (WGS) entry which is preliminary data.</text>
</comment>
<feature type="region of interest" description="Disordered" evidence="1">
    <location>
        <begin position="295"/>
        <end position="390"/>
    </location>
</feature>
<protein>
    <recommendedName>
        <fullName evidence="7">Nucleoporin POM34</fullName>
    </recommendedName>
</protein>
<gene>
    <name evidence="4" type="ORF">PCANC_20461</name>
    <name evidence="2" type="ORF">PCANC_23182</name>
    <name evidence="3" type="ORF">PCASD_24142</name>
</gene>
<dbReference type="EMBL" id="PGCJ01000325">
    <property type="protein sequence ID" value="PLW32323.1"/>
    <property type="molecule type" value="Genomic_DNA"/>
</dbReference>
<feature type="compositionally biased region" description="Low complexity" evidence="1">
    <location>
        <begin position="61"/>
        <end position="85"/>
    </location>
</feature>
<feature type="compositionally biased region" description="Polar residues" evidence="1">
    <location>
        <begin position="334"/>
        <end position="345"/>
    </location>
</feature>
<feature type="compositionally biased region" description="Polar residues" evidence="1">
    <location>
        <begin position="1"/>
        <end position="19"/>
    </location>
</feature>
<keyword evidence="5" id="KW-1185">Reference proteome</keyword>
<accession>A0A2N5SAR1</accession>
<evidence type="ECO:0000313" key="4">
    <source>
        <dbReference type="EMBL" id="PLW32323.1"/>
    </source>
</evidence>
<evidence type="ECO:0000313" key="3">
    <source>
        <dbReference type="EMBL" id="PLW25647.1"/>
    </source>
</evidence>
<feature type="compositionally biased region" description="Low complexity" evidence="1">
    <location>
        <begin position="125"/>
        <end position="135"/>
    </location>
</feature>
<evidence type="ECO:0008006" key="7">
    <source>
        <dbReference type="Google" id="ProtNLM"/>
    </source>
</evidence>